<dbReference type="EMBL" id="BARW01003250">
    <property type="protein sequence ID" value="GAI65100.1"/>
    <property type="molecule type" value="Genomic_DNA"/>
</dbReference>
<name>X1RPK6_9ZZZZ</name>
<organism evidence="1">
    <name type="scientific">marine sediment metagenome</name>
    <dbReference type="NCBI Taxonomy" id="412755"/>
    <lineage>
        <taxon>unclassified sequences</taxon>
        <taxon>metagenomes</taxon>
        <taxon>ecological metagenomes</taxon>
    </lineage>
</organism>
<reference evidence="1" key="1">
    <citation type="journal article" date="2014" name="Front. Microbiol.">
        <title>High frequency of phylogenetically diverse reductive dehalogenase-homologous genes in deep subseafloor sedimentary metagenomes.</title>
        <authorList>
            <person name="Kawai M."/>
            <person name="Futagami T."/>
            <person name="Toyoda A."/>
            <person name="Takaki Y."/>
            <person name="Nishi S."/>
            <person name="Hori S."/>
            <person name="Arai W."/>
            <person name="Tsubouchi T."/>
            <person name="Morono Y."/>
            <person name="Uchiyama I."/>
            <person name="Ito T."/>
            <person name="Fujiyama A."/>
            <person name="Inagaki F."/>
            <person name="Takami H."/>
        </authorList>
    </citation>
    <scope>NUCLEOTIDE SEQUENCE</scope>
    <source>
        <strain evidence="1">Expedition CK06-06</strain>
    </source>
</reference>
<dbReference type="AlphaFoldDB" id="X1RPK6"/>
<proteinExistence type="predicted"/>
<sequence>MDLEENQTIPTDFAKEVKARIEAVLPKIDKGVVFKACNEHTFMKNTFVVVLTKKGEERSMSLERDMWEKTGCKTDDAAVTGFLNMIIAGFTR</sequence>
<evidence type="ECO:0000313" key="1">
    <source>
        <dbReference type="EMBL" id="GAI65100.1"/>
    </source>
</evidence>
<accession>X1RPK6</accession>
<protein>
    <submittedName>
        <fullName evidence="1">Uncharacterized protein</fullName>
    </submittedName>
</protein>
<comment type="caution">
    <text evidence="1">The sequence shown here is derived from an EMBL/GenBank/DDBJ whole genome shotgun (WGS) entry which is preliminary data.</text>
</comment>
<gene>
    <name evidence="1" type="ORF">S12H4_08421</name>
</gene>